<name>A0A9P1D7F7_9DINO</name>
<reference evidence="2 3" key="2">
    <citation type="submission" date="2024-05" db="EMBL/GenBank/DDBJ databases">
        <authorList>
            <person name="Chen Y."/>
            <person name="Shah S."/>
            <person name="Dougan E. K."/>
            <person name="Thang M."/>
            <person name="Chan C."/>
        </authorList>
    </citation>
    <scope>NUCLEOTIDE SEQUENCE [LARGE SCALE GENOMIC DNA]</scope>
</reference>
<reference evidence="1" key="1">
    <citation type="submission" date="2022-10" db="EMBL/GenBank/DDBJ databases">
        <authorList>
            <person name="Chen Y."/>
            <person name="Dougan E. K."/>
            <person name="Chan C."/>
            <person name="Rhodes N."/>
            <person name="Thang M."/>
        </authorList>
    </citation>
    <scope>NUCLEOTIDE SEQUENCE</scope>
</reference>
<proteinExistence type="predicted"/>
<protein>
    <submittedName>
        <fullName evidence="1">Uncharacterized protein</fullName>
    </submittedName>
</protein>
<dbReference type="Proteomes" id="UP001152797">
    <property type="component" value="Unassembled WGS sequence"/>
</dbReference>
<sequence>MAEGERDSFDKPCTKVAQNEAKIRSAKRHFKKKDMEEVKEVLLDKLPNAWLPTLAGHVLSQSMVWKDIYLQHDDLAGLPRSQDVFRKIEQDPCLSLDIPKPRATAGGVLQHSINLFEKLLEANKPMSFKFGITHDPAIKWHNSTFGYKVSRERFQHLIAIYAASNPHGPAFLEAASCVSQILTAQAVAADMGEGRSASCGVDKWASCNLRHSERDAQRTMKKQGTKLDVPITSISCDGVNLPWIAPQTWLRFVIKKGLWPVMAGCDRFDHDGARRNWSDFWTEYKKVNPGFELFSMPNVDLSRTAAWLVHGDEGRTLKKNGIMITSLQSALGRGYDEKRVAGPPGKLRVNFAGHSFTTRYIVSATPKTVYESTPEVFHSSIEHVAKSLSKCLHEGFVDVATGETFRVAVLGVKGDAPYLAKVAHFYRSYNTTAKRGEERGPPKGICPYCLAGTNGFPAEELSTLEPRWLRTIGVKLPWVRCPSLIQNLVHDRGDPAAFFKTDLWHVVHLGFGRSWVASVIQLLLSYLPCANLDEKWDYLTTHYLRWCTANKRQAHVAKITGYLMSYGDSSGAMGNWHKGALTSNFMHWLIDLLGDVRGEPGGLLVQCRSATYRMNTMFSLLYRAGAFLSEQECSFVSEQGLQFLKTYSMLAGRMFGASKQWMFPLYPKLHMFHHQMLEIRFLGNSVKTAVSPMMFACQMDEDTVGRSSRLSRRVNIRRVSLRTLDRYLVSAYAAHAKAGLLV</sequence>
<comment type="caution">
    <text evidence="1">The sequence shown here is derived from an EMBL/GenBank/DDBJ whole genome shotgun (WGS) entry which is preliminary data.</text>
</comment>
<dbReference type="EMBL" id="CAMXCT010003458">
    <property type="protein sequence ID" value="CAI4004610.1"/>
    <property type="molecule type" value="Genomic_DNA"/>
</dbReference>
<dbReference type="OrthoDB" id="431620at2759"/>
<dbReference type="AlphaFoldDB" id="A0A9P1D7F7"/>
<gene>
    <name evidence="1" type="ORF">C1SCF055_LOCUS30386</name>
</gene>
<dbReference type="EMBL" id="CAMXCT020003458">
    <property type="protein sequence ID" value="CAL1157985.1"/>
    <property type="molecule type" value="Genomic_DNA"/>
</dbReference>
<accession>A0A9P1D7F7</accession>
<keyword evidence="3" id="KW-1185">Reference proteome</keyword>
<dbReference type="EMBL" id="CAMXCT030003458">
    <property type="protein sequence ID" value="CAL4791922.1"/>
    <property type="molecule type" value="Genomic_DNA"/>
</dbReference>
<evidence type="ECO:0000313" key="2">
    <source>
        <dbReference type="EMBL" id="CAL4791922.1"/>
    </source>
</evidence>
<organism evidence="1">
    <name type="scientific">Cladocopium goreaui</name>
    <dbReference type="NCBI Taxonomy" id="2562237"/>
    <lineage>
        <taxon>Eukaryota</taxon>
        <taxon>Sar</taxon>
        <taxon>Alveolata</taxon>
        <taxon>Dinophyceae</taxon>
        <taxon>Suessiales</taxon>
        <taxon>Symbiodiniaceae</taxon>
        <taxon>Cladocopium</taxon>
    </lineage>
</organism>
<evidence type="ECO:0000313" key="1">
    <source>
        <dbReference type="EMBL" id="CAI4004610.1"/>
    </source>
</evidence>
<evidence type="ECO:0000313" key="3">
    <source>
        <dbReference type="Proteomes" id="UP001152797"/>
    </source>
</evidence>